<dbReference type="AlphaFoldDB" id="A0A3M8T5K5"/>
<evidence type="ECO:0000313" key="3">
    <source>
        <dbReference type="Proteomes" id="UP000275401"/>
    </source>
</evidence>
<evidence type="ECO:0000313" key="2">
    <source>
        <dbReference type="EMBL" id="RNF86764.1"/>
    </source>
</evidence>
<accession>A0A3M8T5K5</accession>
<dbReference type="EMBL" id="RIBZ01000829">
    <property type="protein sequence ID" value="RNF86764.1"/>
    <property type="molecule type" value="Genomic_DNA"/>
</dbReference>
<proteinExistence type="predicted"/>
<feature type="region of interest" description="Disordered" evidence="1">
    <location>
        <begin position="1"/>
        <end position="22"/>
    </location>
</feature>
<protein>
    <submittedName>
        <fullName evidence="2">Uncharacterized protein</fullName>
    </submittedName>
</protein>
<evidence type="ECO:0000256" key="1">
    <source>
        <dbReference type="SAM" id="MobiDB-lite"/>
    </source>
</evidence>
<keyword evidence="3" id="KW-1185">Reference proteome</keyword>
<dbReference type="RefSeq" id="WP_123107558.1">
    <property type="nucleotide sequence ID" value="NZ_RIBZ01000829.1"/>
</dbReference>
<gene>
    <name evidence="2" type="ORF">EEJ42_42925</name>
</gene>
<organism evidence="2 3">
    <name type="scientific">Streptomyces botrytidirepellens</name>
    <dbReference type="NCBI Taxonomy" id="2486417"/>
    <lineage>
        <taxon>Bacteria</taxon>
        <taxon>Bacillati</taxon>
        <taxon>Actinomycetota</taxon>
        <taxon>Actinomycetes</taxon>
        <taxon>Kitasatosporales</taxon>
        <taxon>Streptomycetaceae</taxon>
        <taxon>Streptomyces</taxon>
    </lineage>
</organism>
<comment type="caution">
    <text evidence="2">The sequence shown here is derived from an EMBL/GenBank/DDBJ whole genome shotgun (WGS) entry which is preliminary data.</text>
</comment>
<feature type="compositionally biased region" description="Polar residues" evidence="1">
    <location>
        <begin position="11"/>
        <end position="22"/>
    </location>
</feature>
<reference evidence="2 3" key="1">
    <citation type="submission" date="2018-11" db="EMBL/GenBank/DDBJ databases">
        <title>The Potential of Streptomyces as Biocontrol Agents against the Tomato grey mould, Botrytis cinerea (Gray mold) Frontiers in Microbiology.</title>
        <authorList>
            <person name="Li D."/>
        </authorList>
    </citation>
    <scope>NUCLEOTIDE SEQUENCE [LARGE SCALE GENOMIC DNA]</scope>
    <source>
        <strain evidence="2 3">NEAU-LD23</strain>
    </source>
</reference>
<name>A0A3M8T5K5_9ACTN</name>
<dbReference type="Proteomes" id="UP000275401">
    <property type="component" value="Unassembled WGS sequence"/>
</dbReference>
<sequence length="237" mass="25909">MRPDQHFSIPPRSSSGIDSSATSRRYTLRRAAGAPLWSVRADRSLIRGGQFSYLQPLATDLLAGIALDTPDDVRVLSDRDVGLVEWDTLAAAARTNLLSEPVNYDTFDLPGGAVLHILGHPESVFAASKVLVFDEAVRASDGPEIPDEGVLLVVPNRHNLVFYPLTDRHVAEAANALAEFGQGAYEDGPGRLSPRVFWWRAGTLTSITLFDQESRTMRISPPDELMTIMRRLVGTAS</sequence>